<dbReference type="NCBIfam" id="TIGR00505">
    <property type="entry name" value="ribA"/>
    <property type="match status" value="1"/>
</dbReference>
<evidence type="ECO:0000256" key="14">
    <source>
        <dbReference type="SAM" id="MobiDB-lite"/>
    </source>
</evidence>
<organism evidence="16 17">
    <name type="scientific">Aquipuribacter nitratireducens</name>
    <dbReference type="NCBI Taxonomy" id="650104"/>
    <lineage>
        <taxon>Bacteria</taxon>
        <taxon>Bacillati</taxon>
        <taxon>Actinomycetota</taxon>
        <taxon>Actinomycetes</taxon>
        <taxon>Micrococcales</taxon>
        <taxon>Intrasporangiaceae</taxon>
        <taxon>Aquipuribacter</taxon>
    </lineage>
</organism>
<keyword evidence="17" id="KW-1185">Reference proteome</keyword>
<dbReference type="InterPro" id="IPR000926">
    <property type="entry name" value="RibA"/>
</dbReference>
<sequence length="450" mass="46432">MNGPAGLAGIDVAVAEIRAGRPVIVVDDADRENEGDVVMAAAAATPRWVGWTVRHTSGYLCAPMPPEVADRLGLPLMWPDTEDPFRTAYTVSVDAREGVGTGISATDRARTLRVLADPSSGPRDLVRPGHVLPLRARAGGVLERNGHTEAAVDLCRAAGLPPVGLIGEVVDDEGELLRLPQLLALARSEGLVVCSIADLVAWRRAGGGAPSEAPAAPVPVPTPEQARVRRVASADLPARTGVFRVHAYRDVLTGHEHLAIAASGPSGPAGPGDTPGRRAVLVRVHSECLTGDALGSLRCDCGPQLEAALARISLEGGVVVYERGHEGRGIGLAAKVAAYSLQDAGLDTVDANTVQGLPADAREYGAAAAILSDLGVSEVRLLTNNTDKVQALLDGGIDVVERVPLVVGTRPENVGYLAVKRDRMGHVLPGALDDLGTGSSSSTSSQGGTA</sequence>
<dbReference type="InterPro" id="IPR032677">
    <property type="entry name" value="GTP_cyclohydro_II"/>
</dbReference>
<comment type="function">
    <text evidence="13">Catalyzes the conversion of GTP to 2,5-diamino-6-ribosylamino-4(3H)-pyrimidinone 5'-phosphate (DARP), formate and pyrophosphate.</text>
</comment>
<evidence type="ECO:0000256" key="9">
    <source>
        <dbReference type="ARBA" id="ARBA00022801"/>
    </source>
</evidence>
<dbReference type="Gene3D" id="3.40.50.10990">
    <property type="entry name" value="GTP cyclohydrolase II"/>
    <property type="match status" value="1"/>
</dbReference>
<evidence type="ECO:0000256" key="8">
    <source>
        <dbReference type="ARBA" id="ARBA00022741"/>
    </source>
</evidence>
<evidence type="ECO:0000256" key="4">
    <source>
        <dbReference type="ARBA" id="ARBA00004904"/>
    </source>
</evidence>
<dbReference type="NCBIfam" id="NF001591">
    <property type="entry name" value="PRK00393.1"/>
    <property type="match status" value="1"/>
</dbReference>
<dbReference type="GO" id="GO:0003935">
    <property type="term" value="F:GTP cyclohydrolase II activity"/>
    <property type="evidence" value="ECO:0007669"/>
    <property type="project" value="UniProtKB-EC"/>
</dbReference>
<dbReference type="InterPro" id="IPR017945">
    <property type="entry name" value="DHBP_synth_RibB-like_a/b_dom"/>
</dbReference>
<evidence type="ECO:0000256" key="7">
    <source>
        <dbReference type="ARBA" id="ARBA00022723"/>
    </source>
</evidence>
<keyword evidence="10 13" id="KW-0862">Zinc</keyword>
<dbReference type="PANTHER" id="PTHR21327:SF18">
    <property type="entry name" value="3,4-DIHYDROXY-2-BUTANONE 4-PHOSPHATE SYNTHASE"/>
    <property type="match status" value="1"/>
</dbReference>
<dbReference type="CDD" id="cd00641">
    <property type="entry name" value="GTP_cyclohydro2"/>
    <property type="match status" value="1"/>
</dbReference>
<gene>
    <name evidence="13 16" type="primary">ribA</name>
    <name evidence="16" type="ORF">ACFPJ6_02890</name>
</gene>
<feature type="binding site" evidence="13">
    <location>
        <position position="383"/>
    </location>
    <ligand>
        <name>GTP</name>
        <dbReference type="ChEBI" id="CHEBI:37565"/>
    </ligand>
</feature>
<feature type="binding site" evidence="13">
    <location>
        <position position="388"/>
    </location>
    <ligand>
        <name>GTP</name>
        <dbReference type="ChEBI" id="CHEBI:37565"/>
    </ligand>
</feature>
<evidence type="ECO:0000313" key="16">
    <source>
        <dbReference type="EMBL" id="MFC5379729.1"/>
    </source>
</evidence>
<dbReference type="Pfam" id="PF00926">
    <property type="entry name" value="DHBP_synthase"/>
    <property type="match status" value="1"/>
</dbReference>
<dbReference type="SUPFAM" id="SSF142695">
    <property type="entry name" value="RibA-like"/>
    <property type="match status" value="1"/>
</dbReference>
<feature type="binding site" evidence="13">
    <location>
        <begin position="326"/>
        <end position="328"/>
    </location>
    <ligand>
        <name>GTP</name>
        <dbReference type="ChEBI" id="CHEBI:37565"/>
    </ligand>
</feature>
<feature type="active site" description="Proton acceptor" evidence="13">
    <location>
        <position position="360"/>
    </location>
</feature>
<feature type="binding site" evidence="13">
    <location>
        <position position="301"/>
    </location>
    <ligand>
        <name>Zn(2+)</name>
        <dbReference type="ChEBI" id="CHEBI:29105"/>
        <note>catalytic</note>
    </ligand>
</feature>
<feature type="binding site" evidence="13">
    <location>
        <position position="304"/>
    </location>
    <ligand>
        <name>GTP</name>
        <dbReference type="ChEBI" id="CHEBI:37565"/>
    </ligand>
</feature>
<evidence type="ECO:0000256" key="2">
    <source>
        <dbReference type="ARBA" id="ARBA00002284"/>
    </source>
</evidence>
<comment type="pathway">
    <text evidence="4">Cofactor biosynthesis; riboflavin biosynthesis; 2-hydroxy-3-oxobutyl phosphate from D-ribulose 5-phosphate: step 1/1.</text>
</comment>
<dbReference type="HAMAP" id="MF_00179">
    <property type="entry name" value="RibA"/>
    <property type="match status" value="1"/>
</dbReference>
<dbReference type="EC" id="3.5.4.25" evidence="13"/>
<dbReference type="Pfam" id="PF00925">
    <property type="entry name" value="GTP_cyclohydro2"/>
    <property type="match status" value="1"/>
</dbReference>
<comment type="function">
    <text evidence="2">Catalyzes the conversion of D-ribulose 5-phosphate to formate and 3,4-dihydroxy-2-butanone 4-phosphate.</text>
</comment>
<feature type="active site" description="Nucleophile" evidence="13">
    <location>
        <position position="362"/>
    </location>
</feature>
<evidence type="ECO:0000256" key="11">
    <source>
        <dbReference type="ARBA" id="ARBA00023134"/>
    </source>
</evidence>
<comment type="caution">
    <text evidence="16">The sequence shown here is derived from an EMBL/GenBank/DDBJ whole genome shotgun (WGS) entry which is preliminary data.</text>
</comment>
<comment type="similarity">
    <text evidence="5">In the N-terminal section; belongs to the DHBP synthase family.</text>
</comment>
<feature type="binding site" evidence="13">
    <location>
        <position position="299"/>
    </location>
    <ligand>
        <name>Zn(2+)</name>
        <dbReference type="ChEBI" id="CHEBI:29105"/>
        <note>catalytic</note>
    </ligand>
</feature>
<dbReference type="PIRSF" id="PIRSF001259">
    <property type="entry name" value="RibA"/>
    <property type="match status" value="1"/>
</dbReference>
<dbReference type="SUPFAM" id="SSF55821">
    <property type="entry name" value="YrdC/RibB"/>
    <property type="match status" value="1"/>
</dbReference>
<dbReference type="InterPro" id="IPR036144">
    <property type="entry name" value="RibA-like_sf"/>
</dbReference>
<keyword evidence="6 13" id="KW-0686">Riboflavin biosynthesis</keyword>
<feature type="binding site" evidence="13">
    <location>
        <position position="288"/>
    </location>
    <ligand>
        <name>Zn(2+)</name>
        <dbReference type="ChEBI" id="CHEBI:29105"/>
        <note>catalytic</note>
    </ligand>
</feature>
<feature type="binding site" evidence="13">
    <location>
        <position position="348"/>
    </location>
    <ligand>
        <name>GTP</name>
        <dbReference type="ChEBI" id="CHEBI:37565"/>
    </ligand>
</feature>
<keyword evidence="8 13" id="KW-0547">Nucleotide-binding</keyword>
<dbReference type="RefSeq" id="WP_340268957.1">
    <property type="nucleotide sequence ID" value="NZ_JBBEOG010000003.1"/>
</dbReference>
<feature type="region of interest" description="Disordered" evidence="14">
    <location>
        <begin position="430"/>
        <end position="450"/>
    </location>
</feature>
<evidence type="ECO:0000256" key="13">
    <source>
        <dbReference type="HAMAP-Rule" id="MF_00179"/>
    </source>
</evidence>
<dbReference type="Proteomes" id="UP001596122">
    <property type="component" value="Unassembled WGS sequence"/>
</dbReference>
<feature type="binding site" evidence="13">
    <location>
        <begin position="283"/>
        <end position="287"/>
    </location>
    <ligand>
        <name>GTP</name>
        <dbReference type="ChEBI" id="CHEBI:37565"/>
    </ligand>
</feature>
<feature type="compositionally biased region" description="Low complexity" evidence="14">
    <location>
        <begin position="436"/>
        <end position="450"/>
    </location>
</feature>
<evidence type="ECO:0000259" key="15">
    <source>
        <dbReference type="Pfam" id="PF00925"/>
    </source>
</evidence>
<evidence type="ECO:0000313" key="17">
    <source>
        <dbReference type="Proteomes" id="UP001596122"/>
    </source>
</evidence>
<comment type="catalytic activity">
    <reaction evidence="1">
        <text>D-ribulose 5-phosphate = (2S)-2-hydroxy-3-oxobutyl phosphate + formate + H(+)</text>
        <dbReference type="Rhea" id="RHEA:18457"/>
        <dbReference type="ChEBI" id="CHEBI:15378"/>
        <dbReference type="ChEBI" id="CHEBI:15740"/>
        <dbReference type="ChEBI" id="CHEBI:58121"/>
        <dbReference type="ChEBI" id="CHEBI:58830"/>
        <dbReference type="EC" id="4.1.99.12"/>
    </reaction>
</comment>
<dbReference type="NCBIfam" id="TIGR00506">
    <property type="entry name" value="ribB"/>
    <property type="match status" value="1"/>
</dbReference>
<comment type="catalytic activity">
    <reaction evidence="12 13">
        <text>GTP + 4 H2O = 2,5-diamino-6-hydroxy-4-(5-phosphoribosylamino)-pyrimidine + formate + 2 phosphate + 3 H(+)</text>
        <dbReference type="Rhea" id="RHEA:23704"/>
        <dbReference type="ChEBI" id="CHEBI:15377"/>
        <dbReference type="ChEBI" id="CHEBI:15378"/>
        <dbReference type="ChEBI" id="CHEBI:15740"/>
        <dbReference type="ChEBI" id="CHEBI:37565"/>
        <dbReference type="ChEBI" id="CHEBI:43474"/>
        <dbReference type="ChEBI" id="CHEBI:58614"/>
        <dbReference type="EC" id="3.5.4.25"/>
    </reaction>
</comment>
<evidence type="ECO:0000256" key="3">
    <source>
        <dbReference type="ARBA" id="ARBA00004853"/>
    </source>
</evidence>
<evidence type="ECO:0000256" key="12">
    <source>
        <dbReference type="ARBA" id="ARBA00049295"/>
    </source>
</evidence>
<dbReference type="EMBL" id="JBHSLD010000004">
    <property type="protein sequence ID" value="MFC5379729.1"/>
    <property type="molecule type" value="Genomic_DNA"/>
</dbReference>
<evidence type="ECO:0000256" key="5">
    <source>
        <dbReference type="ARBA" id="ARBA00005520"/>
    </source>
</evidence>
<keyword evidence="7 13" id="KW-0479">Metal-binding</keyword>
<keyword evidence="11 13" id="KW-0342">GTP-binding</keyword>
<comment type="similarity">
    <text evidence="13">Belongs to the GTP cyclohydrolase II family.</text>
</comment>
<dbReference type="InterPro" id="IPR000422">
    <property type="entry name" value="DHBP_synthase_RibB"/>
</dbReference>
<comment type="pathway">
    <text evidence="3 13">Cofactor biosynthesis; riboflavin biosynthesis; 5-amino-6-(D-ribitylamino)uracil from GTP: step 1/4.</text>
</comment>
<evidence type="ECO:0000256" key="6">
    <source>
        <dbReference type="ARBA" id="ARBA00022619"/>
    </source>
</evidence>
<reference evidence="17" key="1">
    <citation type="journal article" date="2019" name="Int. J. Syst. Evol. Microbiol.">
        <title>The Global Catalogue of Microorganisms (GCM) 10K type strain sequencing project: providing services to taxonomists for standard genome sequencing and annotation.</title>
        <authorList>
            <consortium name="The Broad Institute Genomics Platform"/>
            <consortium name="The Broad Institute Genome Sequencing Center for Infectious Disease"/>
            <person name="Wu L."/>
            <person name="Ma J."/>
        </authorList>
    </citation>
    <scope>NUCLEOTIDE SEQUENCE [LARGE SCALE GENOMIC DNA]</scope>
    <source>
        <strain evidence="17">CCUG 43114</strain>
    </source>
</reference>
<evidence type="ECO:0000256" key="10">
    <source>
        <dbReference type="ARBA" id="ARBA00022833"/>
    </source>
</evidence>
<accession>A0ABW0GJS6</accession>
<keyword evidence="9 13" id="KW-0378">Hydrolase</keyword>
<dbReference type="Gene3D" id="3.90.870.10">
    <property type="entry name" value="DHBP synthase"/>
    <property type="match status" value="1"/>
</dbReference>
<protein>
    <recommendedName>
        <fullName evidence="13">GTP cyclohydrolase-2</fullName>
        <ecNumber evidence="13">3.5.4.25</ecNumber>
    </recommendedName>
    <alternativeName>
        <fullName evidence="13">GTP cyclohydrolase II</fullName>
    </alternativeName>
</protein>
<comment type="cofactor">
    <cofactor evidence="13">
        <name>Zn(2+)</name>
        <dbReference type="ChEBI" id="CHEBI:29105"/>
    </cofactor>
    <text evidence="13">Binds 1 zinc ion per subunit.</text>
</comment>
<evidence type="ECO:0000256" key="1">
    <source>
        <dbReference type="ARBA" id="ARBA00000141"/>
    </source>
</evidence>
<feature type="domain" description="GTP cyclohydrolase II" evidence="15">
    <location>
        <begin position="230"/>
        <end position="404"/>
    </location>
</feature>
<proteinExistence type="inferred from homology"/>
<name>A0ABW0GJS6_9MICO</name>
<dbReference type="PANTHER" id="PTHR21327">
    <property type="entry name" value="GTP CYCLOHYDROLASE II-RELATED"/>
    <property type="match status" value="1"/>
</dbReference>